<dbReference type="Gene3D" id="2.40.50.140">
    <property type="entry name" value="Nucleic acid-binding proteins"/>
    <property type="match status" value="1"/>
</dbReference>
<dbReference type="HAMAP" id="MF_01345_B">
    <property type="entry name" value="Ribosomal_uS17_B"/>
    <property type="match status" value="1"/>
</dbReference>
<keyword evidence="9" id="KW-1185">Reference proteome</keyword>
<dbReference type="NCBIfam" id="NF004123">
    <property type="entry name" value="PRK05610.1"/>
    <property type="match status" value="1"/>
</dbReference>
<dbReference type="RefSeq" id="WP_250672607.1">
    <property type="nucleotide sequence ID" value="NZ_JAKMAI010000002.1"/>
</dbReference>
<dbReference type="InterPro" id="IPR012340">
    <property type="entry name" value="NA-bd_OB-fold"/>
</dbReference>
<dbReference type="PANTHER" id="PTHR10744">
    <property type="entry name" value="40S RIBOSOMAL PROTEIN S11 FAMILY MEMBER"/>
    <property type="match status" value="1"/>
</dbReference>
<dbReference type="SUPFAM" id="SSF50249">
    <property type="entry name" value="Nucleic acid-binding proteins"/>
    <property type="match status" value="1"/>
</dbReference>
<comment type="similarity">
    <text evidence="1 6 7">Belongs to the universal ribosomal protein uS17 family.</text>
</comment>
<sequence>MNKNIKQGYVLKNKMNKTIIVVVNRLVKHKIYKKIIKKKTKFYVHDEKNICNVGDIVTIKEHRPISKTKS</sequence>
<keyword evidence="3 6" id="KW-0694">RNA-binding</keyword>
<evidence type="ECO:0000256" key="2">
    <source>
        <dbReference type="ARBA" id="ARBA00022730"/>
    </source>
</evidence>
<dbReference type="PANTHER" id="PTHR10744:SF1">
    <property type="entry name" value="SMALL RIBOSOMAL SUBUNIT PROTEIN US17M"/>
    <property type="match status" value="1"/>
</dbReference>
<dbReference type="Pfam" id="PF00366">
    <property type="entry name" value="Ribosomal_S17"/>
    <property type="match status" value="1"/>
</dbReference>
<evidence type="ECO:0000313" key="8">
    <source>
        <dbReference type="EMBL" id="MCM0158243.1"/>
    </source>
</evidence>
<dbReference type="PROSITE" id="PS00056">
    <property type="entry name" value="RIBOSOMAL_S17"/>
    <property type="match status" value="1"/>
</dbReference>
<dbReference type="Proteomes" id="UP001203831">
    <property type="component" value="Unassembled WGS sequence"/>
</dbReference>
<comment type="caution">
    <text evidence="8">The sequence shown here is derived from an EMBL/GenBank/DDBJ whole genome shotgun (WGS) entry which is preliminary data.</text>
</comment>
<gene>
    <name evidence="6 8" type="primary">rpsQ</name>
    <name evidence="8" type="ORF">L7J86_00250</name>
</gene>
<protein>
    <recommendedName>
        <fullName evidence="6">Small ribosomal subunit protein uS17</fullName>
    </recommendedName>
</protein>
<dbReference type="CDD" id="cd00364">
    <property type="entry name" value="Ribosomal_uS17"/>
    <property type="match status" value="1"/>
</dbReference>
<accession>A0ABT0TW82</accession>
<evidence type="ECO:0000256" key="4">
    <source>
        <dbReference type="ARBA" id="ARBA00022980"/>
    </source>
</evidence>
<keyword evidence="4 6" id="KW-0689">Ribosomal protein</keyword>
<evidence type="ECO:0000256" key="1">
    <source>
        <dbReference type="ARBA" id="ARBA00010254"/>
    </source>
</evidence>
<proteinExistence type="inferred from homology"/>
<name>A0ABT0TW82_9GAMM</name>
<evidence type="ECO:0000256" key="6">
    <source>
        <dbReference type="HAMAP-Rule" id="MF_01345"/>
    </source>
</evidence>
<evidence type="ECO:0000256" key="3">
    <source>
        <dbReference type="ARBA" id="ARBA00022884"/>
    </source>
</evidence>
<organism evidence="8 9">
    <name type="scientific">endosymbiont of Metamasius hemipterus</name>
    <dbReference type="NCBI Taxonomy" id="204627"/>
    <lineage>
        <taxon>Bacteria</taxon>
        <taxon>Pseudomonadati</taxon>
        <taxon>Pseudomonadota</taxon>
        <taxon>Gammaproteobacteria</taxon>
        <taxon>Candidatus Nardonella</taxon>
    </lineage>
</organism>
<evidence type="ECO:0000313" key="9">
    <source>
        <dbReference type="Proteomes" id="UP001203831"/>
    </source>
</evidence>
<dbReference type="NCBIfam" id="TIGR03635">
    <property type="entry name" value="uS17_bact"/>
    <property type="match status" value="1"/>
</dbReference>
<keyword evidence="2 6" id="KW-0699">rRNA-binding</keyword>
<dbReference type="EMBL" id="JAKMAI010000002">
    <property type="protein sequence ID" value="MCM0158243.1"/>
    <property type="molecule type" value="Genomic_DNA"/>
</dbReference>
<dbReference type="InterPro" id="IPR019984">
    <property type="entry name" value="Ribosomal_uS17_bact/chlr"/>
</dbReference>
<reference evidence="8" key="1">
    <citation type="submission" date="2022-01" db="EMBL/GenBank/DDBJ databases">
        <title>Genome assemble of Metamasius hemipterus Nardonella endosymbiont.</title>
        <authorList>
            <person name="Palmieri L."/>
            <person name="Pavarini R."/>
            <person name="Sharma P."/>
        </authorList>
    </citation>
    <scope>NUCLEOTIDE SEQUENCE [LARGE SCALE GENOMIC DNA]</scope>
    <source>
        <strain evidence="8">NARMHE1</strain>
    </source>
</reference>
<dbReference type="InterPro" id="IPR019979">
    <property type="entry name" value="Ribosomal_uS17_CS"/>
</dbReference>
<dbReference type="PRINTS" id="PR00973">
    <property type="entry name" value="RIBOSOMALS17"/>
</dbReference>
<evidence type="ECO:0000256" key="5">
    <source>
        <dbReference type="ARBA" id="ARBA00023274"/>
    </source>
</evidence>
<keyword evidence="5 6" id="KW-0687">Ribonucleoprotein</keyword>
<evidence type="ECO:0000256" key="7">
    <source>
        <dbReference type="RuleBase" id="RU003872"/>
    </source>
</evidence>
<dbReference type="GO" id="GO:0005840">
    <property type="term" value="C:ribosome"/>
    <property type="evidence" value="ECO:0007669"/>
    <property type="project" value="UniProtKB-KW"/>
</dbReference>
<comment type="subunit">
    <text evidence="6">Part of the 30S ribosomal subunit.</text>
</comment>
<comment type="function">
    <text evidence="6">One of the primary rRNA binding proteins, it binds specifically to the 5'-end of 16S ribosomal RNA.</text>
</comment>
<dbReference type="InterPro" id="IPR000266">
    <property type="entry name" value="Ribosomal_uS17"/>
</dbReference>